<dbReference type="InterPro" id="IPR007709">
    <property type="entry name" value="N-FG_amidohydro"/>
</dbReference>
<dbReference type="SUPFAM" id="SSF53187">
    <property type="entry name" value="Zn-dependent exopeptidases"/>
    <property type="match status" value="1"/>
</dbReference>
<comment type="caution">
    <text evidence="1">The sequence shown here is derived from an EMBL/GenBank/DDBJ whole genome shotgun (WGS) entry which is preliminary data.</text>
</comment>
<protein>
    <submittedName>
        <fullName evidence="1">Uncharacterized protein</fullName>
    </submittedName>
</protein>
<dbReference type="AlphaFoldDB" id="A0A841BVJ2"/>
<keyword evidence="2" id="KW-1185">Reference proteome</keyword>
<accession>A0A841BVJ2</accession>
<reference evidence="1 2" key="1">
    <citation type="submission" date="2020-08" db="EMBL/GenBank/DDBJ databases">
        <title>Sequencing the genomes of 1000 actinobacteria strains.</title>
        <authorList>
            <person name="Klenk H.-P."/>
        </authorList>
    </citation>
    <scope>NUCLEOTIDE SEQUENCE [LARGE SCALE GENOMIC DNA]</scope>
    <source>
        <strain evidence="1 2">DSM 45362</strain>
    </source>
</reference>
<evidence type="ECO:0000313" key="1">
    <source>
        <dbReference type="EMBL" id="MBB5870782.1"/>
    </source>
</evidence>
<dbReference type="Pfam" id="PF05013">
    <property type="entry name" value="FGase"/>
    <property type="match status" value="1"/>
</dbReference>
<proteinExistence type="predicted"/>
<dbReference type="Gene3D" id="3.40.630.40">
    <property type="entry name" value="Zn-dependent exopeptidases"/>
    <property type="match status" value="1"/>
</dbReference>
<dbReference type="Proteomes" id="UP000587527">
    <property type="component" value="Unassembled WGS sequence"/>
</dbReference>
<organism evidence="1 2">
    <name type="scientific">Allocatelliglobosispora scoriae</name>
    <dbReference type="NCBI Taxonomy" id="643052"/>
    <lineage>
        <taxon>Bacteria</taxon>
        <taxon>Bacillati</taxon>
        <taxon>Actinomycetota</taxon>
        <taxon>Actinomycetes</taxon>
        <taxon>Micromonosporales</taxon>
        <taxon>Micromonosporaceae</taxon>
        <taxon>Allocatelliglobosispora</taxon>
    </lineage>
</organism>
<evidence type="ECO:0000313" key="2">
    <source>
        <dbReference type="Proteomes" id="UP000587527"/>
    </source>
</evidence>
<gene>
    <name evidence="1" type="ORF">F4553_004161</name>
</gene>
<dbReference type="EMBL" id="JACHMN010000002">
    <property type="protein sequence ID" value="MBB5870782.1"/>
    <property type="molecule type" value="Genomic_DNA"/>
</dbReference>
<sequence>MESPTLTVGHNDQAIQLDFLDHQRRHACTDCGHAFLNAETPAEGFDYHRQVIGGGTIIANTLGPIREVHILPHCGTELPDELLREIDPADRPALAQLVHDNADIGTGAIYRHLAESILAGRGEGVAVAGFHLSRLLLDANRIEVVYQVPASPYVGTSELYADFMQRRGTELREDLLLPWLDAVNRLLRQMGESGVAYHHHTLDVYSMTPRPWDQASHEKRPAFQLVWERPTLDATSEPAPGVVDPGLAPIEDLRGVRDRITEYLEAKVGLEDAAGEIDFPLLLPVVPFAGALRGDLADLPPHIMYDVRKDILATDDLIRSWVGDGPWRLPAVARSIENDVFAFDGAVI</sequence>
<name>A0A841BVJ2_9ACTN</name>
<dbReference type="RefSeq" id="WP_184838403.1">
    <property type="nucleotide sequence ID" value="NZ_JACHMN010000002.1"/>
</dbReference>